<organism evidence="1 2">
    <name type="scientific">Sporomusa silvacetica DSM 10669</name>
    <dbReference type="NCBI Taxonomy" id="1123289"/>
    <lineage>
        <taxon>Bacteria</taxon>
        <taxon>Bacillati</taxon>
        <taxon>Bacillota</taxon>
        <taxon>Negativicutes</taxon>
        <taxon>Selenomonadales</taxon>
        <taxon>Sporomusaceae</taxon>
        <taxon>Sporomusa</taxon>
    </lineage>
</organism>
<dbReference type="Pfam" id="PF01663">
    <property type="entry name" value="Phosphodiest"/>
    <property type="match status" value="1"/>
</dbReference>
<keyword evidence="2" id="KW-1185">Reference proteome</keyword>
<evidence type="ECO:0000313" key="2">
    <source>
        <dbReference type="Proteomes" id="UP000216752"/>
    </source>
</evidence>
<name>A0ABZ3IIT2_9FIRM</name>
<proteinExistence type="predicted"/>
<evidence type="ECO:0008006" key="3">
    <source>
        <dbReference type="Google" id="ProtNLM"/>
    </source>
</evidence>
<sequence>MQPRVIVVCIDGMAAYYLSDDRCKMPNLKSLLAGGAKVEKMTSTYPSCTWPAHTTIVTGVSPSKHGILGNWVVEKSSRHVKEYYGDRVFEKEDVVKFPTLYDLAHQKGIQTAAICWPLTRGAKHIDFNIPEFYEQELFEQHSTPLFWQELKEQGILVNNYGPWSKEHSRGQMQDWLTTEVVKYLIGKQKPGLILAHFLLADSFQHDYGTCSPEVFWALEYLDERLGQIIEKLKAEGLYDSTDVFVISDHGFMDAHSAIRPNVLFKQQGWYNSLSPEQSRVIAISNDGSGYIYVFDEEYKDQLVQEIKKLLLATEGVAGVFENQHFERLGLPNVEDHPHQADLIVEAAPGYLIQDAGGDNQVVSRQFDKKATHGYLPEKDEMKGILVACGPSIKPSCVVPEGNIADIAPTIAGIFGIEIAIADGKILESIITIKE</sequence>
<dbReference type="SUPFAM" id="SSF53649">
    <property type="entry name" value="Alkaline phosphatase-like"/>
    <property type="match status" value="1"/>
</dbReference>
<evidence type="ECO:0000313" key="1">
    <source>
        <dbReference type="EMBL" id="XFO65589.1"/>
    </source>
</evidence>
<dbReference type="CDD" id="cd16018">
    <property type="entry name" value="Enpp"/>
    <property type="match status" value="1"/>
</dbReference>
<accession>A0ABZ3IIT2</accession>
<dbReference type="EMBL" id="CP155573">
    <property type="protein sequence ID" value="XFO65589.1"/>
    <property type="molecule type" value="Genomic_DNA"/>
</dbReference>
<dbReference type="RefSeq" id="WP_094604965.1">
    <property type="nucleotide sequence ID" value="NZ_CP155573.1"/>
</dbReference>
<dbReference type="PANTHER" id="PTHR10151:SF120">
    <property type="entry name" value="BIS(5'-ADENOSYL)-TRIPHOSPHATASE"/>
    <property type="match status" value="1"/>
</dbReference>
<dbReference type="Proteomes" id="UP000216752">
    <property type="component" value="Chromosome"/>
</dbReference>
<dbReference type="InterPro" id="IPR017850">
    <property type="entry name" value="Alkaline_phosphatase_core_sf"/>
</dbReference>
<gene>
    <name evidence="1" type="ORF">SPSIL_017290</name>
</gene>
<dbReference type="InterPro" id="IPR002591">
    <property type="entry name" value="Phosphodiest/P_Trfase"/>
</dbReference>
<reference evidence="1" key="1">
    <citation type="submission" date="2024-05" db="EMBL/GenBank/DDBJ databases">
        <title>Isolation and characterization of Sporomusa carbonis sp. nov., a carboxydotrophic hydrogenogen in the genus of Sporomusa isolated from a charcoal burning pile.</title>
        <authorList>
            <person name="Boeer T."/>
            <person name="Rosenbaum F."/>
            <person name="Eysell L."/>
            <person name="Mueller V."/>
            <person name="Daniel R."/>
            <person name="Poehlein A."/>
        </authorList>
    </citation>
    <scope>NUCLEOTIDE SEQUENCE [LARGE SCALE GENOMIC DNA]</scope>
    <source>
        <strain evidence="1">DSM 10669</strain>
    </source>
</reference>
<protein>
    <recommendedName>
        <fullName evidence="3">Type I phosphodiesterase / nucleotide pyrophosphatase</fullName>
    </recommendedName>
</protein>
<dbReference type="Gene3D" id="3.40.720.10">
    <property type="entry name" value="Alkaline Phosphatase, subunit A"/>
    <property type="match status" value="1"/>
</dbReference>
<dbReference type="PANTHER" id="PTHR10151">
    <property type="entry name" value="ECTONUCLEOTIDE PYROPHOSPHATASE/PHOSPHODIESTERASE"/>
    <property type="match status" value="1"/>
</dbReference>